<protein>
    <recommendedName>
        <fullName evidence="1">Knr4/Smi1-like domain-containing protein</fullName>
    </recommendedName>
</protein>
<dbReference type="InterPro" id="IPR037883">
    <property type="entry name" value="Knr4/Smi1-like_sf"/>
</dbReference>
<reference evidence="2 3" key="1">
    <citation type="submission" date="2019-12" db="EMBL/GenBank/DDBJ databases">
        <authorList>
            <person name="Huq M.A."/>
        </authorList>
    </citation>
    <scope>NUCLEOTIDE SEQUENCE [LARGE SCALE GENOMIC DNA]</scope>
    <source>
        <strain evidence="2 3">MAH-34</strain>
    </source>
</reference>
<dbReference type="InterPro" id="IPR018958">
    <property type="entry name" value="Knr4/Smi1-like_dom"/>
</dbReference>
<dbReference type="Gene3D" id="3.40.1580.10">
    <property type="entry name" value="SMI1/KNR4-like"/>
    <property type="match status" value="1"/>
</dbReference>
<comment type="caution">
    <text evidence="2">The sequence shown here is derived from an EMBL/GenBank/DDBJ whole genome shotgun (WGS) entry which is preliminary data.</text>
</comment>
<gene>
    <name evidence="2" type="ORF">GON05_01815</name>
</gene>
<dbReference type="EMBL" id="WSEM01000003">
    <property type="protein sequence ID" value="MVQ33374.1"/>
    <property type="molecule type" value="Genomic_DNA"/>
</dbReference>
<dbReference type="RefSeq" id="WP_157317545.1">
    <property type="nucleotide sequence ID" value="NZ_WSEM01000003.1"/>
</dbReference>
<accession>A0ABW9U2T5</accession>
<dbReference type="SMART" id="SM00860">
    <property type="entry name" value="SMI1_KNR4"/>
    <property type="match status" value="1"/>
</dbReference>
<keyword evidence="3" id="KW-1185">Reference proteome</keyword>
<organism evidence="2 3">
    <name type="scientific">Paenibacillus anseongense</name>
    <dbReference type="NCBI Taxonomy" id="2682845"/>
    <lineage>
        <taxon>Bacteria</taxon>
        <taxon>Bacillati</taxon>
        <taxon>Bacillota</taxon>
        <taxon>Bacilli</taxon>
        <taxon>Bacillales</taxon>
        <taxon>Paenibacillaceae</taxon>
        <taxon>Paenibacillus</taxon>
    </lineage>
</organism>
<evidence type="ECO:0000313" key="3">
    <source>
        <dbReference type="Proteomes" id="UP000467637"/>
    </source>
</evidence>
<evidence type="ECO:0000313" key="2">
    <source>
        <dbReference type="EMBL" id="MVQ33374.1"/>
    </source>
</evidence>
<dbReference type="Pfam" id="PF09346">
    <property type="entry name" value="SMI1_KNR4"/>
    <property type="match status" value="1"/>
</dbReference>
<dbReference type="SUPFAM" id="SSF160631">
    <property type="entry name" value="SMI1/KNR4-like"/>
    <property type="match status" value="1"/>
</dbReference>
<evidence type="ECO:0000259" key="1">
    <source>
        <dbReference type="SMART" id="SM00860"/>
    </source>
</evidence>
<proteinExistence type="predicted"/>
<dbReference type="Proteomes" id="UP000467637">
    <property type="component" value="Unassembled WGS sequence"/>
</dbReference>
<feature type="domain" description="Knr4/Smi1-like" evidence="1">
    <location>
        <begin position="11"/>
        <end position="145"/>
    </location>
</feature>
<name>A0ABW9U2T5_9BACL</name>
<sequence>MQIEMEISFPVILVEKIKYVERRYEVNFPEDYREFLLQFNGGKPSKRRFASKDGKIISSLMLLFPLMEKEGKSVVEHYLMFTKSGRLPVNIVPIGEDPLRNLICISVGSSDTGSVYYWNLNENEIGPSYKYLYLLSESFSEFIKGLLPSK</sequence>